<dbReference type="Gene3D" id="3.20.20.450">
    <property type="entry name" value="EAL domain"/>
    <property type="match status" value="1"/>
</dbReference>
<gene>
    <name evidence="6" type="ORF">MTR62_17245</name>
</gene>
<evidence type="ECO:0000313" key="7">
    <source>
        <dbReference type="Proteomes" id="UP001162881"/>
    </source>
</evidence>
<dbReference type="SUPFAM" id="SSF52172">
    <property type="entry name" value="CheY-like"/>
    <property type="match status" value="1"/>
</dbReference>
<dbReference type="InterPro" id="IPR052155">
    <property type="entry name" value="Biofilm_reg_signaling"/>
</dbReference>
<evidence type="ECO:0000256" key="1">
    <source>
        <dbReference type="PROSITE-ProRule" id="PRU00169"/>
    </source>
</evidence>
<dbReference type="InterPro" id="IPR001789">
    <property type="entry name" value="Sig_transdc_resp-reg_receiver"/>
</dbReference>
<feature type="compositionally biased region" description="Basic and acidic residues" evidence="2">
    <location>
        <begin position="1"/>
        <end position="11"/>
    </location>
</feature>
<organism evidence="6 7">
    <name type="scientific">Novosphingobium organovorum</name>
    <dbReference type="NCBI Taxonomy" id="2930092"/>
    <lineage>
        <taxon>Bacteria</taxon>
        <taxon>Pseudomonadati</taxon>
        <taxon>Pseudomonadota</taxon>
        <taxon>Alphaproteobacteria</taxon>
        <taxon>Sphingomonadales</taxon>
        <taxon>Sphingomonadaceae</taxon>
        <taxon>Novosphingobium</taxon>
    </lineage>
</organism>
<reference evidence="6" key="1">
    <citation type="submission" date="2022-03" db="EMBL/GenBank/DDBJ databases">
        <title>Identification of a novel bacterium isolated from mangrove sediments.</title>
        <authorList>
            <person name="Pan X."/>
        </authorList>
    </citation>
    <scope>NUCLEOTIDE SEQUENCE</scope>
    <source>
        <strain evidence="6">B1949</strain>
    </source>
</reference>
<dbReference type="CDD" id="cd00156">
    <property type="entry name" value="REC"/>
    <property type="match status" value="1"/>
</dbReference>
<dbReference type="Pfam" id="PF00563">
    <property type="entry name" value="EAL"/>
    <property type="match status" value="1"/>
</dbReference>
<evidence type="ECO:0000259" key="3">
    <source>
        <dbReference type="PROSITE" id="PS50110"/>
    </source>
</evidence>
<dbReference type="CDD" id="cd01948">
    <property type="entry name" value="EAL"/>
    <property type="match status" value="1"/>
</dbReference>
<feature type="domain" description="EAL" evidence="4">
    <location>
        <begin position="338"/>
        <end position="591"/>
    </location>
</feature>
<evidence type="ECO:0000259" key="5">
    <source>
        <dbReference type="PROSITE" id="PS50887"/>
    </source>
</evidence>
<dbReference type="SMART" id="SM00267">
    <property type="entry name" value="GGDEF"/>
    <property type="match status" value="1"/>
</dbReference>
<feature type="domain" description="Response regulatory" evidence="3">
    <location>
        <begin position="25"/>
        <end position="144"/>
    </location>
</feature>
<dbReference type="InterPro" id="IPR011006">
    <property type="entry name" value="CheY-like_superfamily"/>
</dbReference>
<dbReference type="Proteomes" id="UP001162881">
    <property type="component" value="Unassembled WGS sequence"/>
</dbReference>
<dbReference type="InterPro" id="IPR035919">
    <property type="entry name" value="EAL_sf"/>
</dbReference>
<evidence type="ECO:0000313" key="6">
    <source>
        <dbReference type="EMBL" id="MCJ2184423.1"/>
    </source>
</evidence>
<protein>
    <submittedName>
        <fullName evidence="6">GGDEF domain-containing response regulator</fullName>
    </submittedName>
</protein>
<feature type="modified residue" description="4-aspartylphosphate" evidence="1">
    <location>
        <position position="78"/>
    </location>
</feature>
<name>A0ABT0BH80_9SPHN</name>
<feature type="region of interest" description="Disordered" evidence="2">
    <location>
        <begin position="1"/>
        <end position="23"/>
    </location>
</feature>
<evidence type="ECO:0000259" key="4">
    <source>
        <dbReference type="PROSITE" id="PS50883"/>
    </source>
</evidence>
<dbReference type="RefSeq" id="WP_244023243.1">
    <property type="nucleotide sequence ID" value="NZ_JALHLF010000101.1"/>
</dbReference>
<dbReference type="PROSITE" id="PS50887">
    <property type="entry name" value="GGDEF"/>
    <property type="match status" value="1"/>
</dbReference>
<dbReference type="PANTHER" id="PTHR44757">
    <property type="entry name" value="DIGUANYLATE CYCLASE DGCP"/>
    <property type="match status" value="1"/>
</dbReference>
<dbReference type="InterPro" id="IPR029787">
    <property type="entry name" value="Nucleotide_cyclase"/>
</dbReference>
<dbReference type="SMART" id="SM00448">
    <property type="entry name" value="REC"/>
    <property type="match status" value="1"/>
</dbReference>
<dbReference type="SUPFAM" id="SSF141868">
    <property type="entry name" value="EAL domain-like"/>
    <property type="match status" value="1"/>
</dbReference>
<feature type="domain" description="GGDEF" evidence="5">
    <location>
        <begin position="195"/>
        <end position="329"/>
    </location>
</feature>
<dbReference type="SUPFAM" id="SSF55073">
    <property type="entry name" value="Nucleotide cyclase"/>
    <property type="match status" value="1"/>
</dbReference>
<dbReference type="InterPro" id="IPR043128">
    <property type="entry name" value="Rev_trsase/Diguanyl_cyclase"/>
</dbReference>
<keyword evidence="7" id="KW-1185">Reference proteome</keyword>
<dbReference type="InterPro" id="IPR001633">
    <property type="entry name" value="EAL_dom"/>
</dbReference>
<sequence length="610" mass="67291">MTDETLEKPTIEDAGAPEEPQGPLHVLIVDDDDVDREKLSRLLRRCPWDIEVEEATSRCEALELIRDPDSRFDMVFLDFGLSDGDGRDLLPPIREELDPDCPIIAVTGHGSAQIAADSIKLGMTEFLTKRMLSTEKVAASIQEGMAWRHDRRAVRRAEAELTHRSLHDPLTDLPNRTLFFDRLSQACARARRSGDSFAVLMVDLDRFKEINDSLGHAAGDVVLQTVGRRLRAHLREVDTVARLGGDEFAILLDNIATVDAAMAMGDKINQLIEQPVLHDNRVLYVGASIGIALCPQLGFTPSALLSSADNAMYEAKAGIAKTCLARSREPEEADALDRKGLLDDLADAIEARAITWHWQPKIDLRSGVVTGFEALVRWQPGGCGNVSPEQLIRVVEQSPLIEPFTVLCLDTVLGQFASVQDDWPGTSISINVSVRMLERPSFVENVLSAIECHAVPPERVVLELTETALIAHPAQARRVVERLHRQGVRLSIDDFGAGFTSFGYLREFTIDEIKIDRSFVSRCTESTFDQSLINSLVVLCESLGVDLVAEGVEDDAVRALLVSLGCPSGQGYGISRPQSFENLCAWMRKWNERPHPAAAITAPALRQTAR</sequence>
<dbReference type="PROSITE" id="PS50110">
    <property type="entry name" value="RESPONSE_REGULATORY"/>
    <property type="match status" value="1"/>
</dbReference>
<evidence type="ECO:0000256" key="2">
    <source>
        <dbReference type="SAM" id="MobiDB-lite"/>
    </source>
</evidence>
<dbReference type="PROSITE" id="PS50883">
    <property type="entry name" value="EAL"/>
    <property type="match status" value="1"/>
</dbReference>
<comment type="caution">
    <text evidence="6">The sequence shown here is derived from an EMBL/GenBank/DDBJ whole genome shotgun (WGS) entry which is preliminary data.</text>
</comment>
<dbReference type="EMBL" id="JALHLF010000101">
    <property type="protein sequence ID" value="MCJ2184423.1"/>
    <property type="molecule type" value="Genomic_DNA"/>
</dbReference>
<dbReference type="PANTHER" id="PTHR44757:SF2">
    <property type="entry name" value="BIOFILM ARCHITECTURE MAINTENANCE PROTEIN MBAA"/>
    <property type="match status" value="1"/>
</dbReference>
<dbReference type="CDD" id="cd01949">
    <property type="entry name" value="GGDEF"/>
    <property type="match status" value="1"/>
</dbReference>
<dbReference type="Pfam" id="PF00990">
    <property type="entry name" value="GGDEF"/>
    <property type="match status" value="1"/>
</dbReference>
<dbReference type="Pfam" id="PF00072">
    <property type="entry name" value="Response_reg"/>
    <property type="match status" value="1"/>
</dbReference>
<dbReference type="SMART" id="SM00052">
    <property type="entry name" value="EAL"/>
    <property type="match status" value="1"/>
</dbReference>
<proteinExistence type="predicted"/>
<dbReference type="Gene3D" id="3.40.50.2300">
    <property type="match status" value="1"/>
</dbReference>
<accession>A0ABT0BH80</accession>
<dbReference type="NCBIfam" id="TIGR00254">
    <property type="entry name" value="GGDEF"/>
    <property type="match status" value="1"/>
</dbReference>
<keyword evidence="1" id="KW-0597">Phosphoprotein</keyword>
<dbReference type="Gene3D" id="3.30.70.270">
    <property type="match status" value="1"/>
</dbReference>
<dbReference type="InterPro" id="IPR000160">
    <property type="entry name" value="GGDEF_dom"/>
</dbReference>